<dbReference type="SMART" id="SM00271">
    <property type="entry name" value="DnaJ"/>
    <property type="match status" value="1"/>
</dbReference>
<dbReference type="CDD" id="cd06257">
    <property type="entry name" value="DnaJ"/>
    <property type="match status" value="1"/>
</dbReference>
<dbReference type="Gene3D" id="1.10.287.110">
    <property type="entry name" value="DnaJ domain"/>
    <property type="match status" value="1"/>
</dbReference>
<feature type="region of interest" description="Disordered" evidence="1">
    <location>
        <begin position="838"/>
        <end position="959"/>
    </location>
</feature>
<dbReference type="Pfam" id="PF14237">
    <property type="entry name" value="GYF_2"/>
    <property type="match status" value="1"/>
</dbReference>
<evidence type="ECO:0000256" key="1">
    <source>
        <dbReference type="SAM" id="MobiDB-lite"/>
    </source>
</evidence>
<feature type="region of interest" description="Disordered" evidence="1">
    <location>
        <begin position="2753"/>
        <end position="3088"/>
    </location>
</feature>
<feature type="region of interest" description="Disordered" evidence="1">
    <location>
        <begin position="2671"/>
        <end position="2695"/>
    </location>
</feature>
<feature type="compositionally biased region" description="Polar residues" evidence="1">
    <location>
        <begin position="867"/>
        <end position="876"/>
    </location>
</feature>
<evidence type="ECO:0000259" key="2">
    <source>
        <dbReference type="PROSITE" id="PS50076"/>
    </source>
</evidence>
<feature type="region of interest" description="Disordered" evidence="1">
    <location>
        <begin position="2589"/>
        <end position="2646"/>
    </location>
</feature>
<name>A0AAW1QNB2_9CHLO</name>
<dbReference type="GO" id="GO:0007032">
    <property type="term" value="P:endosome organization"/>
    <property type="evidence" value="ECO:0007669"/>
    <property type="project" value="InterPro"/>
</dbReference>
<dbReference type="GO" id="GO:0006898">
    <property type="term" value="P:receptor-mediated endocytosis"/>
    <property type="evidence" value="ECO:0007669"/>
    <property type="project" value="TreeGrafter"/>
</dbReference>
<dbReference type="InterPro" id="IPR001623">
    <property type="entry name" value="DnaJ_domain"/>
</dbReference>
<dbReference type="InterPro" id="IPR044978">
    <property type="entry name" value="GRV2/DNAJC13"/>
</dbReference>
<dbReference type="PANTHER" id="PTHR36983:SF2">
    <property type="entry name" value="DNAJ HOMOLOG SUBFAMILY C MEMBER 13"/>
    <property type="match status" value="1"/>
</dbReference>
<feature type="compositionally biased region" description="Polar residues" evidence="1">
    <location>
        <begin position="2595"/>
        <end position="2610"/>
    </location>
</feature>
<proteinExistence type="predicted"/>
<dbReference type="InterPro" id="IPR036869">
    <property type="entry name" value="J_dom_sf"/>
</dbReference>
<feature type="region of interest" description="Disordered" evidence="1">
    <location>
        <begin position="1993"/>
        <end position="2036"/>
    </location>
</feature>
<dbReference type="GO" id="GO:0010008">
    <property type="term" value="C:endosome membrane"/>
    <property type="evidence" value="ECO:0007669"/>
    <property type="project" value="TreeGrafter"/>
</dbReference>
<dbReference type="Pfam" id="PF19432">
    <property type="entry name" value="RME-8_N"/>
    <property type="match status" value="4"/>
</dbReference>
<dbReference type="InterPro" id="IPR025640">
    <property type="entry name" value="GYF_2"/>
</dbReference>
<feature type="compositionally biased region" description="Polar residues" evidence="1">
    <location>
        <begin position="2839"/>
        <end position="2856"/>
    </location>
</feature>
<feature type="compositionally biased region" description="Pro residues" evidence="1">
    <location>
        <begin position="283"/>
        <end position="296"/>
    </location>
</feature>
<dbReference type="InterPro" id="IPR045802">
    <property type="entry name" value="GRV2/DNAJC13_N"/>
</dbReference>
<reference evidence="3 4" key="1">
    <citation type="journal article" date="2024" name="Nat. Commun.">
        <title>Phylogenomics reveals the evolutionary origins of lichenization in chlorophyte algae.</title>
        <authorList>
            <person name="Puginier C."/>
            <person name="Libourel C."/>
            <person name="Otte J."/>
            <person name="Skaloud P."/>
            <person name="Haon M."/>
            <person name="Grisel S."/>
            <person name="Petersen M."/>
            <person name="Berrin J.G."/>
            <person name="Delaux P.M."/>
            <person name="Dal Grande F."/>
            <person name="Keller J."/>
        </authorList>
    </citation>
    <scope>NUCLEOTIDE SEQUENCE [LARGE SCALE GENOMIC DNA]</scope>
    <source>
        <strain evidence="3 4">SAG 2145</strain>
    </source>
</reference>
<sequence>MAAVDSLLHAGASGQSPTDAVARYLCTKHSWRGKYRRLLCITPTALVTVKPDNLVVTNSWQLDDDADIDSINIGTFQHGDELEFTIHARQDKKSKFKPQKFTCKHRASFLTLLHRTLSAAATFGRCPIAAKISGPRATTSAFKYENGHWHEARLIVTASSLEQVDPRTGEEEWRIDICSMASPAARLLAPGSNDPAPAFAMSDKSGRHVRIYACAQRDTLLNQLHVSASTKLGIKVTAEMQGGITASALAAAIENAERERAASPDEVPIAEWEVQRVQQRSLLPPPAAASDPPPVASPSEAAQGGGSETKGARLTQRRLTLTPAALLERRTDTYEVAERRQLQAIAALIRVQNDPQLLCVEWTDGMPASEYKIAARDDLLAALLNATQDAAGRPVPVLPRRSSSGFSIIANAPVAAFTPTVQTDTEVERLCLAHLASTAKDASVVVTEVDTAGSDASEQDILIGAPSAINERRRRPGGLNNLAGSFTSSRARPGEAPVQASGPISMTPVLSTAAQNALAGFRQSMAQLNACVPYAGLSPGAHVEEGVIMIMLSMLPMPIPLGAEAAPLTARQSADLITTLQCLQRCAACLPVAAAIANTTGAPSRVFAALSCGQEHVSAEAARLLVRLWNPAAAFTGSATWRLGGRSSQVSLQRESADSVNTSAELAAARNAKVQCLSGHARCVALVGVLKGERALSPYTTMVGAEALAAVTCEPGSTSTDPAILSMLLGAAADLGHHLFSLFVHPAKRAVAAAAAIMRAIAEGGTAAAAPMREAALTQGALLHHLYAAVLSQGPQASMSQDLVGLWADEYGPAIALLRRIFPPGLMRYLSVPHAVPAAPPPEDKPRQAPDPLLAAPTSPKAGAAPSNVTGPTSRPASAVQATAAGASAAARADANSPLSGPIQPGAIPAAASGGGQGAEAPRAVSSGPISGPSAATSPTSPSMLKHLSPMPASAKVPSSSLKGNWQEFWRQVHRDHAHAGLIWNERTRTELRDALQAGKLTLKQAKSRARVGTGDRPAWNHWEFSVTYHSLAGQLCVAGTFVRLLLEGTDKAAVEKLLAPKEVFMGLFHRLLTLGDAGLLLPSQSCKTDIDESQRVLCVRAMAVIYRVHGRGIGPFDGTSHLTALLDRTMDGSLRHALLNLMEALMALPAAGTEDAGLRAVRANGRSFVEAGGLELAVDLVASAHSAQERTQTPLQTNLISYNIEGEEAKEWYISTAEDPRHGPISKHEIKRLLSQGTITMQTRLWAQGMLDAQPMESIRELRWESCGRGMLGPFQAAEVALRLLHSLAQLQPAMDGHGAVVLPPPVVHQQLASERCLPHLSQVILTGEPALVSLAAALLESVLQHNIAALVTLYQTGIYFFCLAYCGSNLAELARLFKVSHAVQHSSGASSPGLGKLAMRSFLGSLLPESLLYILETYGPGSFSTALAGDTDNPEIIWTHRMRGQRLIPQMLHHIGNLPQKLAQHNHTIYDYVDCPPVSYPELADEMWCHRYYLRNLCNTERFGNWNIVDHVPFLQTLLEEWRAELARKPLAMSETDACQVLGVRAGEDGHISEESLKGAYRRLARQFHPDKNPEGRDKFMAVQKAYERLQAGSRAGQGPQPWRLHLLLKAQCILFRRYPQVLEPFKYAGYPMLLQAVALPEDEYEAKQQGSAFLGPDQAPQLQAAVELCWLTCVSSRLNGEELTRSGGVDILGKLLIRCCAVMPWDTPSHLPAAVITTQTLRAFAGMAAFDNARQELANKEYLVGEVVRCCSLERATSAVDAALLSIIQMTASAQLQGLLLKVGVLGHVMPLLFGFDATFEDGETQLPLVTAARTGPSLTELAAERPTMQAARNHHAMLAVRALARLVGVLPGSLASPPNGAAAGALSSLLTPSLAEQLADMDPRPLLRQLTSSVRSPHTIWDGRMREELLGMLEGMRSHPADTPLPNRSFQYKALEGELVVAGVFVRLYNEQTDFPIPDPPAFCKSLVAFINMESKALPIHAYHGTAAAAASRPRPKSPAPAETGQPSPPTQGVADQREHRVGGGKAGWKEDAQAMRRRHLVEALSAFQNVLEAHQRLAALMASRSALAPLLNCIEPACRRMHAVGAQPLEAATPPQNGSASDPDVQRRHEVEIAGIALAALVRLTRHAGCVEAMAEDRTLLLAGWTLHRPPTLPMRLPALLLLVALAPMPAAAWSAATHGGALFALTTLLPPPSLPPAQVPSAEEKTGSALLLSRLMRQALHGPRVTLFLSWLLPPGLITAIHDGPGEAAVAALEQESETPERMWTRSMATSTAEELTSLSSAARSHQVASGRPEWNMPEGSAIQFEELKDELFLGGVYVRLFLANPQFPLRQPNRFLEALLQSYTDLLQGQGSTKQALLLSAAAVALLQSHLFLADHAVSLGYMPKLLKQLSTRLPSAPSFQTTSGRPSDADETGGSVLRLLHQLSLATTAAEALARAIPGPMPMLMAAMQGWGLAGSVLSLETLQRALALDNRGRDLLVGGALSAGLVPALLARLDWRDAGGAGASSSGGDSSVERVLTVSVLHLLAADGPYAAAVAALLDQSEVWAAYRDQRHDLFLPAGDSSRAGMVGLLKGSEITRFALPAPDSVNPSKPSQTAFGSQPSEDLRDTPLPHSTQVPSPKVAAPQPLPSDTTVKGGPVRPAKLATAAGRNPSHANNVRLAQESPGNMETPAAAAAQEEPADHPAAHVPATHVPATTSAAAANGEAPSAAAAAADPGLASEELFASSPYTSAAAPTAAAVSMTPLSSGVASSHPTSAASASPNEPIFEPISQSDTGKPTSGQSGLNEPQPGQSSSIDTATSASPQDHAGIAPRQSVDSLTSRQRATLDSRDASNSLSASVPPSLATQQAGEAPSSPAENEQQPAQSSAAIAAGSQTGSSGPSRAQDAANGAAASQPGSQPGLSRPQGKLMAADAPSTRAQGDTSAAAAAEHLRRLRDPFGRMSNVSRTPAEAPSRSLQHGEHTGNTPGSQSGISQGRAAAEASAEAKFGRSSQAVSRGAVQPKAAGRPSSASTNGSDVLGPNVERQEGPLQPAVSIDLKPAASGSVTASRSMQQRKSASSKPAPAPSGHLERSLTDFNPLG</sequence>
<feature type="compositionally biased region" description="Basic and acidic residues" evidence="1">
    <location>
        <begin position="2937"/>
        <end position="2946"/>
    </location>
</feature>
<dbReference type="PROSITE" id="PS50076">
    <property type="entry name" value="DNAJ_2"/>
    <property type="match status" value="1"/>
</dbReference>
<keyword evidence="4" id="KW-1185">Reference proteome</keyword>
<feature type="compositionally biased region" description="Polar residues" evidence="1">
    <location>
        <begin position="2822"/>
        <end position="2831"/>
    </location>
</feature>
<feature type="compositionally biased region" description="Low complexity" evidence="1">
    <location>
        <begin position="877"/>
        <end position="912"/>
    </location>
</feature>
<organism evidence="3 4">
    <name type="scientific">Apatococcus lobatus</name>
    <dbReference type="NCBI Taxonomy" id="904363"/>
    <lineage>
        <taxon>Eukaryota</taxon>
        <taxon>Viridiplantae</taxon>
        <taxon>Chlorophyta</taxon>
        <taxon>core chlorophytes</taxon>
        <taxon>Trebouxiophyceae</taxon>
        <taxon>Chlorellales</taxon>
        <taxon>Chlorellaceae</taxon>
        <taxon>Apatococcus</taxon>
    </lineage>
</organism>
<feature type="compositionally biased region" description="Low complexity" evidence="1">
    <location>
        <begin position="2753"/>
        <end position="2769"/>
    </location>
</feature>
<evidence type="ECO:0000313" key="3">
    <source>
        <dbReference type="EMBL" id="KAK9822899.1"/>
    </source>
</evidence>
<protein>
    <recommendedName>
        <fullName evidence="2">J domain-containing protein</fullName>
    </recommendedName>
</protein>
<dbReference type="SUPFAM" id="SSF46565">
    <property type="entry name" value="Chaperone J-domain"/>
    <property type="match status" value="1"/>
</dbReference>
<dbReference type="Pfam" id="PF00226">
    <property type="entry name" value="DnaJ"/>
    <property type="match status" value="1"/>
</dbReference>
<feature type="region of interest" description="Disordered" evidence="1">
    <location>
        <begin position="473"/>
        <end position="503"/>
    </location>
</feature>
<feature type="compositionally biased region" description="Low complexity" evidence="1">
    <location>
        <begin position="2676"/>
        <end position="2685"/>
    </location>
</feature>
<dbReference type="Proteomes" id="UP001438707">
    <property type="component" value="Unassembled WGS sequence"/>
</dbReference>
<feature type="compositionally biased region" description="Polar residues" evidence="1">
    <location>
        <begin position="3051"/>
        <end position="3062"/>
    </location>
</feature>
<comment type="caution">
    <text evidence="3">The sequence shown here is derived from an EMBL/GenBank/DDBJ whole genome shotgun (WGS) entry which is preliminary data.</text>
</comment>
<gene>
    <name evidence="3" type="ORF">WJX74_002694</name>
</gene>
<dbReference type="PANTHER" id="PTHR36983">
    <property type="entry name" value="DNAJ HOMOLOG SUBFAMILY C MEMBER 13"/>
    <property type="match status" value="1"/>
</dbReference>
<dbReference type="EMBL" id="JALJOS010000029">
    <property type="protein sequence ID" value="KAK9822899.1"/>
    <property type="molecule type" value="Genomic_DNA"/>
</dbReference>
<feature type="compositionally biased region" description="Polar residues" evidence="1">
    <location>
        <begin position="2777"/>
        <end position="2811"/>
    </location>
</feature>
<feature type="region of interest" description="Disordered" evidence="1">
    <location>
        <begin position="283"/>
        <end position="315"/>
    </location>
</feature>
<feature type="compositionally biased region" description="Basic and acidic residues" evidence="1">
    <location>
        <begin position="2020"/>
        <end position="2036"/>
    </location>
</feature>
<feature type="domain" description="J" evidence="2">
    <location>
        <begin position="1539"/>
        <end position="1597"/>
    </location>
</feature>
<feature type="compositionally biased region" description="Low complexity" evidence="1">
    <location>
        <begin position="2868"/>
        <end position="2900"/>
    </location>
</feature>
<accession>A0AAW1QNB2</accession>
<feature type="compositionally biased region" description="Low complexity" evidence="1">
    <location>
        <begin position="919"/>
        <end position="943"/>
    </location>
</feature>
<feature type="compositionally biased region" description="Polar residues" evidence="1">
    <location>
        <begin position="2970"/>
        <end position="2981"/>
    </location>
</feature>
<dbReference type="GO" id="GO:2000641">
    <property type="term" value="P:regulation of early endosome to late endosome transport"/>
    <property type="evidence" value="ECO:0007669"/>
    <property type="project" value="InterPro"/>
</dbReference>
<evidence type="ECO:0000313" key="4">
    <source>
        <dbReference type="Proteomes" id="UP001438707"/>
    </source>
</evidence>